<evidence type="ECO:0000313" key="4">
    <source>
        <dbReference type="Proteomes" id="UP001589738"/>
    </source>
</evidence>
<comment type="caution">
    <text evidence="3">The sequence shown here is derived from an EMBL/GenBank/DDBJ whole genome shotgun (WGS) entry which is preliminary data.</text>
</comment>
<accession>A0ABV6KPR9</accession>
<gene>
    <name evidence="3" type="ORF">ACFFHF_08685</name>
</gene>
<evidence type="ECO:0000313" key="3">
    <source>
        <dbReference type="EMBL" id="MFC0475327.1"/>
    </source>
</evidence>
<dbReference type="PANTHER" id="PTHR30388:SF6">
    <property type="entry name" value="XANTHINE DEHYDROGENASE SUBUNIT A-RELATED"/>
    <property type="match status" value="1"/>
</dbReference>
<proteinExistence type="predicted"/>
<sequence>MISIHKEIMRCQQNQLRGVLGTIISTEGSTYQKPGAKCFISSDGTLTGLLSGGCVESDLIEHAYKVLESGVPQTLHYNFQDEGDIVWGLGLGCNGKMNILLEPYEPEMNLASRIIEEFFTTSLTKQIGQLIVVEANKPHLIGKRWLLDPQNDQEELLNIEYPEISNYFLQNNIPLKPGVTFVGGEHQLHIYSEITTPPPNLTIFGAGPDAIPLVRIAKQLHWYVTLVDHRAAYANSSRFPEADEIIVYSKDQYPPVTITSQSYVVLMTHHFLQDQMILEGLYQSDAAYIGLLGPRKRTRELISTSQKLNTIDDFSNIHSPIGLDIGSKTPEEIALSILAEITLVHRGGSGLKLTELKGSLSFSPKRGVMNY</sequence>
<dbReference type="Proteomes" id="UP001589738">
    <property type="component" value="Unassembled WGS sequence"/>
</dbReference>
<evidence type="ECO:0000259" key="2">
    <source>
        <dbReference type="Pfam" id="PF13478"/>
    </source>
</evidence>
<dbReference type="Pfam" id="PF13478">
    <property type="entry name" value="XdhC_C"/>
    <property type="match status" value="1"/>
</dbReference>
<dbReference type="EMBL" id="JBHLUU010000025">
    <property type="protein sequence ID" value="MFC0475327.1"/>
    <property type="molecule type" value="Genomic_DNA"/>
</dbReference>
<dbReference type="InterPro" id="IPR003777">
    <property type="entry name" value="XdhC_CoxI"/>
</dbReference>
<dbReference type="InterPro" id="IPR052698">
    <property type="entry name" value="MoCofactor_Util/Proc"/>
</dbReference>
<reference evidence="3 4" key="1">
    <citation type="submission" date="2024-09" db="EMBL/GenBank/DDBJ databases">
        <authorList>
            <person name="Sun Q."/>
            <person name="Mori K."/>
        </authorList>
    </citation>
    <scope>NUCLEOTIDE SEQUENCE [LARGE SCALE GENOMIC DNA]</scope>
    <source>
        <strain evidence="3 4">CGMCC 1.9126</strain>
    </source>
</reference>
<dbReference type="RefSeq" id="WP_340903691.1">
    <property type="nucleotide sequence ID" value="NZ_JBHLUU010000025.1"/>
</dbReference>
<organism evidence="3 4">
    <name type="scientific">Robertmurraya beringensis</name>
    <dbReference type="NCBI Taxonomy" id="641660"/>
    <lineage>
        <taxon>Bacteria</taxon>
        <taxon>Bacillati</taxon>
        <taxon>Bacillota</taxon>
        <taxon>Bacilli</taxon>
        <taxon>Bacillales</taxon>
        <taxon>Bacillaceae</taxon>
        <taxon>Robertmurraya</taxon>
    </lineage>
</organism>
<feature type="domain" description="XdhC Rossmann" evidence="2">
    <location>
        <begin position="201"/>
        <end position="341"/>
    </location>
</feature>
<name>A0ABV6KPR9_9BACI</name>
<protein>
    <submittedName>
        <fullName evidence="3">XdhC/CoxI family protein</fullName>
    </submittedName>
</protein>
<dbReference type="InterPro" id="IPR027051">
    <property type="entry name" value="XdhC_Rossmann_dom"/>
</dbReference>
<dbReference type="Gene3D" id="3.40.50.720">
    <property type="entry name" value="NAD(P)-binding Rossmann-like Domain"/>
    <property type="match status" value="1"/>
</dbReference>
<evidence type="ECO:0000259" key="1">
    <source>
        <dbReference type="Pfam" id="PF02625"/>
    </source>
</evidence>
<feature type="domain" description="XdhC- CoxI" evidence="1">
    <location>
        <begin position="13"/>
        <end position="78"/>
    </location>
</feature>
<dbReference type="Pfam" id="PF02625">
    <property type="entry name" value="XdhC_CoxI"/>
    <property type="match status" value="1"/>
</dbReference>
<keyword evidence="4" id="KW-1185">Reference proteome</keyword>
<dbReference type="PANTHER" id="PTHR30388">
    <property type="entry name" value="ALDEHYDE OXIDOREDUCTASE MOLYBDENUM COFACTOR ASSEMBLY PROTEIN"/>
    <property type="match status" value="1"/>
</dbReference>